<sequence length="515" mass="58737">MLIRLSKRIMSTGSFNVLAPKITLSPVESKITALLKDYTSYYNSTHNPQTPLELRITGGWVRDKLLGKQSHDLDIAINILSGQTFAEQLHDYLRSHPEYGVETGGIHTIEKNPEKSKHLETATTKLYGLDIDFVNLRSEEYTEDSRIPVVQFGTPEQDALRRDATLNALFYNVQHDEVEDLTQRGLVDLRDGVLRTPLDPQKTFLDDPLRVLRLIRFASRFGFTLDDETYAAMKDPKVKQALLDKISKERVGVEVAKILESDAPRGLELLCGADLVKYVFNFGSLSKDVAIMNDSELLNKFESAINEETLFRILKINELNKNLGVNVLPDVLSDLTLKRLFWAGVVVQTWDSTKITFNKKGKVTYAVDAILREGVKFSKNDADIITKVITSLEEFEAIVLGLEGFKRSQIGTLLRQYGDKYEFALVYNFWSSVLTSNDTQTLVDQYQRFNQFVKDEKLDEAYRLKPLIDGKSLCKRFERKPGPWMSGIMDKILLWQLDNPDKSVEECFHYVEGIL</sequence>
<dbReference type="GO" id="GO:0004810">
    <property type="term" value="F:CCA tRNA nucleotidyltransferase activity"/>
    <property type="evidence" value="ECO:0007669"/>
    <property type="project" value="UniProtKB-EC"/>
</dbReference>
<keyword evidence="2 13" id="KW-0808">Transferase</keyword>
<dbReference type="CDD" id="cd05398">
    <property type="entry name" value="NT_ClassII-CCAase"/>
    <property type="match status" value="1"/>
</dbReference>
<dbReference type="InterPro" id="IPR032828">
    <property type="entry name" value="PolyA_RNA-bd"/>
</dbReference>
<dbReference type="AlphaFoldDB" id="A0A0H5CBQ8"/>
<evidence type="ECO:0000313" key="16">
    <source>
        <dbReference type="EMBL" id="CEP21994.1"/>
    </source>
</evidence>
<comment type="similarity">
    <text evidence="1 13">Belongs to the tRNA nucleotidyltransferase/poly(A) polymerase family.</text>
</comment>
<reference evidence="17" key="1">
    <citation type="journal article" date="2015" name="J. Biotechnol.">
        <title>The structure of the Cyberlindnera jadinii genome and its relation to Candida utilis analyzed by the occurrence of single nucleotide polymorphisms.</title>
        <authorList>
            <person name="Rupp O."/>
            <person name="Brinkrolf K."/>
            <person name="Buerth C."/>
            <person name="Kunigo M."/>
            <person name="Schneider J."/>
            <person name="Jaenicke S."/>
            <person name="Goesmann A."/>
            <person name="Puehler A."/>
            <person name="Jaeger K.-E."/>
            <person name="Ernst J.F."/>
        </authorList>
    </citation>
    <scope>NUCLEOTIDE SEQUENCE [LARGE SCALE GENOMIC DNA]</scope>
    <source>
        <strain evidence="17">ATCC 18201 / CBS 1600 / BCRC 20928 / JCM 3617 / NBRC 0987 / NRRL Y-1542</strain>
    </source>
</reference>
<evidence type="ECO:0000256" key="5">
    <source>
        <dbReference type="ARBA" id="ARBA00050431"/>
    </source>
</evidence>
<feature type="domain" description="tRNA nucleotidyltransferase/poly(A) polymerase RNA and SrmB- binding" evidence="15">
    <location>
        <begin position="222"/>
        <end position="280"/>
    </location>
</feature>
<dbReference type="Pfam" id="PF12627">
    <property type="entry name" value="PolyA_pol_RNAbd"/>
    <property type="match status" value="1"/>
</dbReference>
<dbReference type="InterPro" id="IPR043519">
    <property type="entry name" value="NT_sf"/>
</dbReference>
<name>A0A0H5CBQ8_CYBJN</name>
<dbReference type="GO" id="GO:0000166">
    <property type="term" value="F:nucleotide binding"/>
    <property type="evidence" value="ECO:0007669"/>
    <property type="project" value="UniProtKB-KW"/>
</dbReference>
<dbReference type="FunFam" id="3.30.460.10:FF:000019">
    <property type="entry name" value="tRNA nucleotidyltransferase cca2"/>
    <property type="match status" value="1"/>
</dbReference>
<dbReference type="InterPro" id="IPR002646">
    <property type="entry name" value="PolA_pol_head_dom"/>
</dbReference>
<organism evidence="16 17">
    <name type="scientific">Cyberlindnera jadinii (strain ATCC 18201 / CBS 1600 / BCRC 20928 / JCM 3617 / NBRC 0987 / NRRL Y-1542)</name>
    <name type="common">Torula yeast</name>
    <name type="synonym">Candida utilis</name>
    <dbReference type="NCBI Taxonomy" id="983966"/>
    <lineage>
        <taxon>Eukaryota</taxon>
        <taxon>Fungi</taxon>
        <taxon>Dikarya</taxon>
        <taxon>Ascomycota</taxon>
        <taxon>Saccharomycotina</taxon>
        <taxon>Saccharomycetes</taxon>
        <taxon>Phaffomycetales</taxon>
        <taxon>Phaffomycetaceae</taxon>
        <taxon>Cyberlindnera</taxon>
    </lineage>
</organism>
<evidence type="ECO:0000256" key="8">
    <source>
        <dbReference type="ARBA" id="ARBA00072969"/>
    </source>
</evidence>
<evidence type="ECO:0000256" key="13">
    <source>
        <dbReference type="RuleBase" id="RU003953"/>
    </source>
</evidence>
<dbReference type="Proteomes" id="UP000038830">
    <property type="component" value="Unassembled WGS sequence"/>
</dbReference>
<dbReference type="GO" id="GO:0003723">
    <property type="term" value="F:RNA binding"/>
    <property type="evidence" value="ECO:0007669"/>
    <property type="project" value="UniProtKB-KW"/>
</dbReference>
<evidence type="ECO:0000256" key="3">
    <source>
        <dbReference type="ARBA" id="ARBA00022741"/>
    </source>
</evidence>
<protein>
    <recommendedName>
        <fullName evidence="8">CCA tRNA nucleotidyltransferase, mitochondrial</fullName>
        <ecNumber evidence="7">2.7.7.72</ecNumber>
    </recommendedName>
    <alternativeName>
        <fullName evidence="10">CCA-adding enzyme</fullName>
    </alternativeName>
    <alternativeName>
        <fullName evidence="9">tRNA CCA-pyrophosphorylase</fullName>
    </alternativeName>
    <alternativeName>
        <fullName evidence="11">tRNA adenylyltransferase</fullName>
    </alternativeName>
    <alternativeName>
        <fullName evidence="12">tRNA nucleotidyltransferase</fullName>
    </alternativeName>
</protein>
<evidence type="ECO:0000256" key="11">
    <source>
        <dbReference type="ARBA" id="ARBA00080500"/>
    </source>
</evidence>
<accession>A0A0H5CBQ8</accession>
<comment type="catalytic activity">
    <reaction evidence="5">
        <text>a tRNA precursor + 2 CTP + ATP = a tRNA with a 3' CCA end + 3 diphosphate</text>
        <dbReference type="Rhea" id="RHEA:14433"/>
        <dbReference type="Rhea" id="RHEA-COMP:10465"/>
        <dbReference type="Rhea" id="RHEA-COMP:10468"/>
        <dbReference type="ChEBI" id="CHEBI:30616"/>
        <dbReference type="ChEBI" id="CHEBI:33019"/>
        <dbReference type="ChEBI" id="CHEBI:37563"/>
        <dbReference type="ChEBI" id="CHEBI:74896"/>
        <dbReference type="ChEBI" id="CHEBI:83071"/>
        <dbReference type="EC" id="2.7.7.72"/>
    </reaction>
</comment>
<dbReference type="SUPFAM" id="SSF81301">
    <property type="entry name" value="Nucleotidyltransferase"/>
    <property type="match status" value="1"/>
</dbReference>
<feature type="domain" description="Poly A polymerase head" evidence="14">
    <location>
        <begin position="54"/>
        <end position="195"/>
    </location>
</feature>
<evidence type="ECO:0000259" key="15">
    <source>
        <dbReference type="Pfam" id="PF12627"/>
    </source>
</evidence>
<gene>
    <name evidence="16" type="primary">CCA1</name>
    <name evidence="16" type="ORF">BN1211_2230</name>
</gene>
<evidence type="ECO:0000256" key="9">
    <source>
        <dbReference type="ARBA" id="ARBA00076038"/>
    </source>
</evidence>
<evidence type="ECO:0000256" key="4">
    <source>
        <dbReference type="ARBA" id="ARBA00022884"/>
    </source>
</evidence>
<dbReference type="Pfam" id="PF01743">
    <property type="entry name" value="PolyA_pol"/>
    <property type="match status" value="1"/>
</dbReference>
<dbReference type="PANTHER" id="PTHR13734:SF5">
    <property type="entry name" value="CCA TRNA NUCLEOTIDYLTRANSFERASE, MITOCHONDRIAL"/>
    <property type="match status" value="1"/>
</dbReference>
<evidence type="ECO:0000256" key="2">
    <source>
        <dbReference type="ARBA" id="ARBA00022679"/>
    </source>
</evidence>
<dbReference type="EMBL" id="CDQK01000002">
    <property type="protein sequence ID" value="CEP21994.1"/>
    <property type="molecule type" value="Genomic_DNA"/>
</dbReference>
<comment type="function">
    <text evidence="6">Nucleotidyltransferase that catalyzes the addition and repair of the essential 3'-terminal CCA sequence in tRNAs, which is necessary for the attachment of amino acids to the 3' terminus of tRNA molecules, using CTP and ATP as substrates. tRNA 3'-terminal CCA addition is required both for tRNA processing and repair. Also involved in tRNA surveillance by mediating tandem CCA addition to generate a CCACCA at the 3' terminus of unstable tRNAs. While stable tRNAs receive only 3'-terminal CCA, unstable tRNAs are marked with CCACCA and rapidly degraded. The structural flexibility of RNA controls the choice between CCA versus CCACCA addition: following the first CCA addition cycle, nucleotide-binding to the active site triggers a clockwise screw motion, producing torque on the RNA. This ejects stable RNAs, whereas unstable RNAs are refolded while bound to the enzyme and subjected to a second CCA catalytic cycle.</text>
</comment>
<evidence type="ECO:0000256" key="7">
    <source>
        <dbReference type="ARBA" id="ARBA00066885"/>
    </source>
</evidence>
<evidence type="ECO:0000256" key="10">
    <source>
        <dbReference type="ARBA" id="ARBA00077436"/>
    </source>
</evidence>
<dbReference type="PANTHER" id="PTHR13734">
    <property type="entry name" value="TRNA-NUCLEOTIDYLTRANSFERASE"/>
    <property type="match status" value="1"/>
</dbReference>
<dbReference type="Gene3D" id="3.30.460.10">
    <property type="entry name" value="Beta Polymerase, domain 2"/>
    <property type="match status" value="1"/>
</dbReference>
<keyword evidence="4 13" id="KW-0694">RNA-binding</keyword>
<dbReference type="GO" id="GO:0001680">
    <property type="term" value="P:tRNA 3'-terminal CCA addition"/>
    <property type="evidence" value="ECO:0007669"/>
    <property type="project" value="TreeGrafter"/>
</dbReference>
<dbReference type="EC" id="2.7.7.72" evidence="7"/>
<dbReference type="Gene3D" id="1.10.3090.10">
    <property type="entry name" value="cca-adding enzyme, domain 2"/>
    <property type="match status" value="1"/>
</dbReference>
<dbReference type="GO" id="GO:0005759">
    <property type="term" value="C:mitochondrial matrix"/>
    <property type="evidence" value="ECO:0007669"/>
    <property type="project" value="UniProtKB-ARBA"/>
</dbReference>
<dbReference type="GO" id="GO:0052929">
    <property type="term" value="F:ATP:3'-cytidine-cytidine-tRNA adenylyltransferase activity"/>
    <property type="evidence" value="ECO:0007669"/>
    <property type="project" value="TreeGrafter"/>
</dbReference>
<dbReference type="SUPFAM" id="SSF81891">
    <property type="entry name" value="Poly A polymerase C-terminal region-like"/>
    <property type="match status" value="1"/>
</dbReference>
<keyword evidence="3" id="KW-0547">Nucleotide-binding</keyword>
<evidence type="ECO:0000256" key="6">
    <source>
        <dbReference type="ARBA" id="ARBA00056517"/>
    </source>
</evidence>
<evidence type="ECO:0000256" key="12">
    <source>
        <dbReference type="ARBA" id="ARBA00082324"/>
    </source>
</evidence>
<evidence type="ECO:0000256" key="1">
    <source>
        <dbReference type="ARBA" id="ARBA00007265"/>
    </source>
</evidence>
<evidence type="ECO:0000259" key="14">
    <source>
        <dbReference type="Pfam" id="PF01743"/>
    </source>
</evidence>
<evidence type="ECO:0000313" key="17">
    <source>
        <dbReference type="Proteomes" id="UP000038830"/>
    </source>
</evidence>
<proteinExistence type="inferred from homology"/>
<dbReference type="GO" id="GO:0052927">
    <property type="term" value="F:CC tRNA cytidylyltransferase activity"/>
    <property type="evidence" value="ECO:0007669"/>
    <property type="project" value="TreeGrafter"/>
</dbReference>